<dbReference type="InterPro" id="IPR001173">
    <property type="entry name" value="Glyco_trans_2-like"/>
</dbReference>
<dbReference type="KEGG" id="kfv:AS188_06200"/>
<dbReference type="CDD" id="cd00761">
    <property type="entry name" value="Glyco_tranf_GTA_type"/>
    <property type="match status" value="1"/>
</dbReference>
<dbReference type="Pfam" id="PF00535">
    <property type="entry name" value="Glycos_transf_2"/>
    <property type="match status" value="1"/>
</dbReference>
<dbReference type="AlphaFoldDB" id="A0A0U2XM47"/>
<dbReference type="InterPro" id="IPR029044">
    <property type="entry name" value="Nucleotide-diphossugar_trans"/>
</dbReference>
<dbReference type="Gene3D" id="3.90.550.10">
    <property type="entry name" value="Spore Coat Polysaccharide Biosynthesis Protein SpsA, Chain A"/>
    <property type="match status" value="1"/>
</dbReference>
<dbReference type="Proteomes" id="UP000057181">
    <property type="component" value="Chromosome"/>
</dbReference>
<reference evidence="2 4" key="1">
    <citation type="submission" date="2015-11" db="EMBL/GenBank/DDBJ databases">
        <title>Complete Genome Sequence of Kocuria flava strain HO-9041.</title>
        <authorList>
            <person name="Zhou M."/>
            <person name="Dai J."/>
        </authorList>
    </citation>
    <scope>NUCLEOTIDE SEQUENCE [LARGE SCALE GENOMIC DNA]</scope>
    <source>
        <strain evidence="2 4">HO-9041</strain>
    </source>
</reference>
<name>A0A0U2XM47_9MICC</name>
<evidence type="ECO:0000259" key="1">
    <source>
        <dbReference type="Pfam" id="PF00535"/>
    </source>
</evidence>
<evidence type="ECO:0000313" key="5">
    <source>
        <dbReference type="Proteomes" id="UP000321155"/>
    </source>
</evidence>
<feature type="domain" description="Glycosyltransferase 2-like" evidence="1">
    <location>
        <begin position="11"/>
        <end position="174"/>
    </location>
</feature>
<dbReference type="STRING" id="446860.AS188_06200"/>
<dbReference type="RefSeq" id="WP_058858120.1">
    <property type="nucleotide sequence ID" value="NZ_BJZR01000045.1"/>
</dbReference>
<gene>
    <name evidence="2" type="ORF">AS188_06200</name>
    <name evidence="3" type="ORF">KFL01_17780</name>
</gene>
<proteinExistence type="predicted"/>
<dbReference type="EMBL" id="BJZR01000045">
    <property type="protein sequence ID" value="GEO92472.1"/>
    <property type="molecule type" value="Genomic_DNA"/>
</dbReference>
<dbReference type="SUPFAM" id="SSF53448">
    <property type="entry name" value="Nucleotide-diphospho-sugar transferases"/>
    <property type="match status" value="1"/>
</dbReference>
<dbReference type="EMBL" id="CP013254">
    <property type="protein sequence ID" value="ALU39410.1"/>
    <property type="molecule type" value="Genomic_DNA"/>
</dbReference>
<keyword evidence="5" id="KW-1185">Reference proteome</keyword>
<reference evidence="3 5" key="2">
    <citation type="submission" date="2019-07" db="EMBL/GenBank/DDBJ databases">
        <title>Whole genome shotgun sequence of Kocuria flava NBRC 107626.</title>
        <authorList>
            <person name="Hosoyama A."/>
            <person name="Uohara A."/>
            <person name="Ohji S."/>
            <person name="Ichikawa N."/>
        </authorList>
    </citation>
    <scope>NUCLEOTIDE SEQUENCE [LARGE SCALE GENOMIC DNA]</scope>
    <source>
        <strain evidence="3 5">NBRC 107626</strain>
    </source>
</reference>
<dbReference type="Proteomes" id="UP000321155">
    <property type="component" value="Unassembled WGS sequence"/>
</dbReference>
<evidence type="ECO:0000313" key="3">
    <source>
        <dbReference type="EMBL" id="GEO92472.1"/>
    </source>
</evidence>
<organism evidence="2 4">
    <name type="scientific">Kocuria flava</name>
    <dbReference type="NCBI Taxonomy" id="446860"/>
    <lineage>
        <taxon>Bacteria</taxon>
        <taxon>Bacillati</taxon>
        <taxon>Actinomycetota</taxon>
        <taxon>Actinomycetes</taxon>
        <taxon>Micrococcales</taxon>
        <taxon>Micrococcaceae</taxon>
        <taxon>Kocuria</taxon>
    </lineage>
</organism>
<protein>
    <recommendedName>
        <fullName evidence="1">Glycosyltransferase 2-like domain-containing protein</fullName>
    </recommendedName>
</protein>
<evidence type="ECO:0000313" key="4">
    <source>
        <dbReference type="Proteomes" id="UP000057181"/>
    </source>
</evidence>
<sequence>MPNPAAPLVDVIIPVHTPARPVDRAVASALAGGLPAGPGGVQVTVVCHNVDPALIRERLDPADRDRVELVAFRDDTRNPAGARNLGIERTRAPWLSFLDSDDTLDPGALARWLEIGRRRGSAAVLARVSREGGAVVRTPVTRPWRTRDLDAVADRLAYRTRVSGLFRTEAIRRLGLRFPVAYATGEDQSFSLRLHAEAGRIDYARGRPGYHLRDDATDRITDAASPLAEVLQAFTDLAASPWLRSRPLALRRGYAVKVLRLHVFDEVTARTRRGSWGAEDAAAARDAVRILLAEAPGAERALCRADRDLVDLLARGETDRAAVTRAAEARRRFGTPATLVPRELSRVLHRDGSLRFMAAAALMG</sequence>
<dbReference type="OrthoDB" id="3171021at2"/>
<accession>A0A0U2XM47</accession>
<evidence type="ECO:0000313" key="2">
    <source>
        <dbReference type="EMBL" id="ALU39410.1"/>
    </source>
</evidence>